<name>A0AAV4DY99_9GAST</name>
<dbReference type="Proteomes" id="UP000735302">
    <property type="component" value="Unassembled WGS sequence"/>
</dbReference>
<accession>A0AAV4DY99</accession>
<sequence>MTRRPQAGNANLCSKVSLQTNLVSKPLNRSGSSKRSREQIVTVSNSIIIIVPYRFKLMAVVECFMKRARELTTGACLVIDLSVDTSASSPGLAGALHTTGFATGGAQICSRRPCMAFSIQYLPEGREQTKQVRRT</sequence>
<keyword evidence="2" id="KW-1185">Reference proteome</keyword>
<gene>
    <name evidence="1" type="ORF">PoB_007554400</name>
</gene>
<evidence type="ECO:0000313" key="2">
    <source>
        <dbReference type="Proteomes" id="UP000735302"/>
    </source>
</evidence>
<dbReference type="EMBL" id="BLXT01008455">
    <property type="protein sequence ID" value="GFO49039.1"/>
    <property type="molecule type" value="Genomic_DNA"/>
</dbReference>
<evidence type="ECO:0000313" key="1">
    <source>
        <dbReference type="EMBL" id="GFO49039.1"/>
    </source>
</evidence>
<dbReference type="AlphaFoldDB" id="A0AAV4DY99"/>
<protein>
    <submittedName>
        <fullName evidence="1">Uncharacterized protein</fullName>
    </submittedName>
</protein>
<proteinExistence type="predicted"/>
<reference evidence="1 2" key="1">
    <citation type="journal article" date="2021" name="Elife">
        <title>Chloroplast acquisition without the gene transfer in kleptoplastic sea slugs, Plakobranchus ocellatus.</title>
        <authorList>
            <person name="Maeda T."/>
            <person name="Takahashi S."/>
            <person name="Yoshida T."/>
            <person name="Shimamura S."/>
            <person name="Takaki Y."/>
            <person name="Nagai Y."/>
            <person name="Toyoda A."/>
            <person name="Suzuki Y."/>
            <person name="Arimoto A."/>
            <person name="Ishii H."/>
            <person name="Satoh N."/>
            <person name="Nishiyama T."/>
            <person name="Hasebe M."/>
            <person name="Maruyama T."/>
            <person name="Minagawa J."/>
            <person name="Obokata J."/>
            <person name="Shigenobu S."/>
        </authorList>
    </citation>
    <scope>NUCLEOTIDE SEQUENCE [LARGE SCALE GENOMIC DNA]</scope>
</reference>
<comment type="caution">
    <text evidence="1">The sequence shown here is derived from an EMBL/GenBank/DDBJ whole genome shotgun (WGS) entry which is preliminary data.</text>
</comment>
<organism evidence="1 2">
    <name type="scientific">Plakobranchus ocellatus</name>
    <dbReference type="NCBI Taxonomy" id="259542"/>
    <lineage>
        <taxon>Eukaryota</taxon>
        <taxon>Metazoa</taxon>
        <taxon>Spiralia</taxon>
        <taxon>Lophotrochozoa</taxon>
        <taxon>Mollusca</taxon>
        <taxon>Gastropoda</taxon>
        <taxon>Heterobranchia</taxon>
        <taxon>Euthyneura</taxon>
        <taxon>Panpulmonata</taxon>
        <taxon>Sacoglossa</taxon>
        <taxon>Placobranchoidea</taxon>
        <taxon>Plakobranchidae</taxon>
        <taxon>Plakobranchus</taxon>
    </lineage>
</organism>